<keyword evidence="3 6" id="KW-0812">Transmembrane</keyword>
<comment type="similarity">
    <text evidence="2">Belongs to the GtrA family.</text>
</comment>
<evidence type="ECO:0000256" key="2">
    <source>
        <dbReference type="ARBA" id="ARBA00009399"/>
    </source>
</evidence>
<sequence length="203" mass="22079">MLHIARRALWWLRSPQGVKYTRYFLGSVITTVISFLTLTILYGVVHRWGAVTCTVIANVVATIPAYWLNRTWTWGKTGKSDTWREVVPFWVASLAGIAISMVTAAWAADLARAHHLHRLGQTVLVDGANLAAYGVLFIGKYLLFERLFLAAERRRRAGADDLRAGSVPEGLAPVAPAARTALASGPAPSDALPLEEAVTASVD</sequence>
<dbReference type="InterPro" id="IPR007267">
    <property type="entry name" value="GtrA_DPMS_TM"/>
</dbReference>
<evidence type="ECO:0000256" key="4">
    <source>
        <dbReference type="ARBA" id="ARBA00022989"/>
    </source>
</evidence>
<proteinExistence type="inferred from homology"/>
<evidence type="ECO:0000313" key="8">
    <source>
        <dbReference type="EMBL" id="MFC0080865.1"/>
    </source>
</evidence>
<evidence type="ECO:0000259" key="7">
    <source>
        <dbReference type="Pfam" id="PF04138"/>
    </source>
</evidence>
<evidence type="ECO:0000313" key="9">
    <source>
        <dbReference type="Proteomes" id="UP001589788"/>
    </source>
</evidence>
<feature type="transmembrane region" description="Helical" evidence="6">
    <location>
        <begin position="20"/>
        <end position="42"/>
    </location>
</feature>
<dbReference type="Pfam" id="PF04138">
    <property type="entry name" value="GtrA_DPMS_TM"/>
    <property type="match status" value="1"/>
</dbReference>
<name>A0ABV6BZL0_9ACTN</name>
<feature type="transmembrane region" description="Helical" evidence="6">
    <location>
        <begin position="128"/>
        <end position="149"/>
    </location>
</feature>
<feature type="transmembrane region" description="Helical" evidence="6">
    <location>
        <begin position="48"/>
        <end position="68"/>
    </location>
</feature>
<feature type="transmembrane region" description="Helical" evidence="6">
    <location>
        <begin position="89"/>
        <end position="108"/>
    </location>
</feature>
<evidence type="ECO:0000256" key="5">
    <source>
        <dbReference type="ARBA" id="ARBA00023136"/>
    </source>
</evidence>
<keyword evidence="4 6" id="KW-1133">Transmembrane helix</keyword>
<accession>A0ABV6BZL0</accession>
<comment type="subcellular location">
    <subcellularLocation>
        <location evidence="1">Membrane</location>
        <topology evidence="1">Multi-pass membrane protein</topology>
    </subcellularLocation>
</comment>
<dbReference type="PANTHER" id="PTHR38459:SF1">
    <property type="entry name" value="PROPHAGE BACTOPRENOL-LINKED GLUCOSE TRANSLOCASE HOMOLOG"/>
    <property type="match status" value="1"/>
</dbReference>
<reference evidence="8 9" key="1">
    <citation type="submission" date="2024-09" db="EMBL/GenBank/DDBJ databases">
        <authorList>
            <person name="Sun Q."/>
            <person name="Mori K."/>
        </authorList>
    </citation>
    <scope>NUCLEOTIDE SEQUENCE [LARGE SCALE GENOMIC DNA]</scope>
    <source>
        <strain evidence="8 9">JCM 15389</strain>
    </source>
</reference>
<gene>
    <name evidence="8" type="ORF">ACFFRE_01670</name>
</gene>
<organism evidence="8 9">
    <name type="scientific">Aciditerrimonas ferrireducens</name>
    <dbReference type="NCBI Taxonomy" id="667306"/>
    <lineage>
        <taxon>Bacteria</taxon>
        <taxon>Bacillati</taxon>
        <taxon>Actinomycetota</taxon>
        <taxon>Acidimicrobiia</taxon>
        <taxon>Acidimicrobiales</taxon>
        <taxon>Acidimicrobiaceae</taxon>
        <taxon>Aciditerrimonas</taxon>
    </lineage>
</organism>
<keyword evidence="9" id="KW-1185">Reference proteome</keyword>
<dbReference type="InterPro" id="IPR051401">
    <property type="entry name" value="GtrA_CellWall_Glycosyl"/>
</dbReference>
<dbReference type="EMBL" id="JBHLYQ010000007">
    <property type="protein sequence ID" value="MFC0080865.1"/>
    <property type="molecule type" value="Genomic_DNA"/>
</dbReference>
<dbReference type="RefSeq" id="WP_377787518.1">
    <property type="nucleotide sequence ID" value="NZ_JBHLYQ010000007.1"/>
</dbReference>
<dbReference type="PANTHER" id="PTHR38459">
    <property type="entry name" value="PROPHAGE BACTOPRENOL-LINKED GLUCOSE TRANSLOCASE HOMOLOG"/>
    <property type="match status" value="1"/>
</dbReference>
<comment type="caution">
    <text evidence="8">The sequence shown here is derived from an EMBL/GenBank/DDBJ whole genome shotgun (WGS) entry which is preliminary data.</text>
</comment>
<evidence type="ECO:0000256" key="3">
    <source>
        <dbReference type="ARBA" id="ARBA00022692"/>
    </source>
</evidence>
<feature type="domain" description="GtrA/DPMS transmembrane" evidence="7">
    <location>
        <begin position="22"/>
        <end position="147"/>
    </location>
</feature>
<evidence type="ECO:0000256" key="1">
    <source>
        <dbReference type="ARBA" id="ARBA00004141"/>
    </source>
</evidence>
<dbReference type="Proteomes" id="UP001589788">
    <property type="component" value="Unassembled WGS sequence"/>
</dbReference>
<keyword evidence="5 6" id="KW-0472">Membrane</keyword>
<protein>
    <submittedName>
        <fullName evidence="8">GtrA family protein</fullName>
    </submittedName>
</protein>
<evidence type="ECO:0000256" key="6">
    <source>
        <dbReference type="SAM" id="Phobius"/>
    </source>
</evidence>